<evidence type="ECO:0000313" key="3">
    <source>
        <dbReference type="Proteomes" id="UP000039046"/>
    </source>
</evidence>
<protein>
    <submittedName>
        <fullName evidence="2">Uncharacterized protein</fullName>
    </submittedName>
</protein>
<keyword evidence="1" id="KW-0732">Signal</keyword>
<dbReference type="STRING" id="1531966.A0A0A1TIV5"/>
<name>A0A0A1TIV5_9HYPO</name>
<sequence>MCDKLFTRVQHLGLFFFFFLTLCWCFNDEIQHKADQPAEAISDIEDAEWNGVDFCIMDIPGSGQYDLPDRHMRSSLFSGGGYVVAYPSIGGVVFAKPDAVLMQHIGLPRTHDTVRAASDDEDLMAVKLMQIGGHWWSDWELYARHQSEIDNGSQYHDDFPPKIRVAYPSSGGVWIARYNNDQSGWDGPSDQIGLFVFPDKPDDLDHAISWTLTMDERALILQQHGAVFYSSVEECPYLPTSVEEGKALYQPFEELLEKHLTIFPDTREWRRQQFAEPTEAEIEKVDQTEHDRRFWGFIRNIF</sequence>
<evidence type="ECO:0000256" key="1">
    <source>
        <dbReference type="SAM" id="SignalP"/>
    </source>
</evidence>
<dbReference type="OrthoDB" id="5145054at2759"/>
<proteinExistence type="predicted"/>
<gene>
    <name evidence="2" type="ORF">VHEMI06211</name>
</gene>
<dbReference type="AlphaFoldDB" id="A0A0A1TIV5"/>
<dbReference type="HOGENOM" id="CLU_921926_0_0_1"/>
<evidence type="ECO:0000313" key="2">
    <source>
        <dbReference type="EMBL" id="CEJ90423.1"/>
    </source>
</evidence>
<dbReference type="Proteomes" id="UP000039046">
    <property type="component" value="Unassembled WGS sequence"/>
</dbReference>
<dbReference type="EMBL" id="CDHN01000003">
    <property type="protein sequence ID" value="CEJ90423.1"/>
    <property type="molecule type" value="Genomic_DNA"/>
</dbReference>
<organism evidence="2 3">
    <name type="scientific">[Torrubiella] hemipterigena</name>
    <dbReference type="NCBI Taxonomy" id="1531966"/>
    <lineage>
        <taxon>Eukaryota</taxon>
        <taxon>Fungi</taxon>
        <taxon>Dikarya</taxon>
        <taxon>Ascomycota</taxon>
        <taxon>Pezizomycotina</taxon>
        <taxon>Sordariomycetes</taxon>
        <taxon>Hypocreomycetidae</taxon>
        <taxon>Hypocreales</taxon>
        <taxon>Clavicipitaceae</taxon>
        <taxon>Clavicipitaceae incertae sedis</taxon>
        <taxon>'Torrubiella' clade</taxon>
    </lineage>
</organism>
<reference evidence="2 3" key="1">
    <citation type="journal article" date="2015" name="Genome Announc.">
        <title>Draft Genome Sequence and Gene Annotation of the Entomopathogenic Fungus Verticillium hemipterigenum.</title>
        <authorList>
            <person name="Horn F."/>
            <person name="Habel A."/>
            <person name="Scharf D.H."/>
            <person name="Dworschak J."/>
            <person name="Brakhage A.A."/>
            <person name="Guthke R."/>
            <person name="Hertweck C."/>
            <person name="Linde J."/>
        </authorList>
    </citation>
    <scope>NUCLEOTIDE SEQUENCE [LARGE SCALE GENOMIC DNA]</scope>
</reference>
<feature type="chain" id="PRO_5001990287" evidence="1">
    <location>
        <begin position="26"/>
        <end position="302"/>
    </location>
</feature>
<accession>A0A0A1TIV5</accession>
<feature type="signal peptide" evidence="1">
    <location>
        <begin position="1"/>
        <end position="25"/>
    </location>
</feature>
<keyword evidence="3" id="KW-1185">Reference proteome</keyword>